<keyword evidence="3" id="KW-1185">Reference proteome</keyword>
<proteinExistence type="predicted"/>
<evidence type="ECO:0000313" key="2">
    <source>
        <dbReference type="EMBL" id="PKY58020.1"/>
    </source>
</evidence>
<name>A0A2I1HGS4_9GLOM</name>
<evidence type="ECO:0000256" key="1">
    <source>
        <dbReference type="SAM" id="MobiDB-lite"/>
    </source>
</evidence>
<evidence type="ECO:0000313" key="3">
    <source>
        <dbReference type="Proteomes" id="UP000234323"/>
    </source>
</evidence>
<accession>A0A2I1HGS4</accession>
<dbReference type="Proteomes" id="UP000234323">
    <property type="component" value="Unassembled WGS sequence"/>
</dbReference>
<dbReference type="EMBL" id="LLXI01002810">
    <property type="protein sequence ID" value="PKY58020.1"/>
    <property type="molecule type" value="Genomic_DNA"/>
</dbReference>
<dbReference type="AlphaFoldDB" id="A0A2I1HGS4"/>
<protein>
    <submittedName>
        <fullName evidence="2">Uncharacterized protein</fullName>
    </submittedName>
</protein>
<feature type="region of interest" description="Disordered" evidence="1">
    <location>
        <begin position="1"/>
        <end position="33"/>
    </location>
</feature>
<reference evidence="2 3" key="1">
    <citation type="submission" date="2015-10" db="EMBL/GenBank/DDBJ databases">
        <title>Genome analyses suggest a sexual origin of heterokaryosis in a supposedly ancient asexual fungus.</title>
        <authorList>
            <person name="Ropars J."/>
            <person name="Sedzielewska K."/>
            <person name="Noel J."/>
            <person name="Charron P."/>
            <person name="Farinelli L."/>
            <person name="Marton T."/>
            <person name="Kruger M."/>
            <person name="Pelin A."/>
            <person name="Brachmann A."/>
            <person name="Corradi N."/>
        </authorList>
    </citation>
    <scope>NUCLEOTIDE SEQUENCE [LARGE SCALE GENOMIC DNA]</scope>
    <source>
        <strain evidence="2 3">A4</strain>
    </source>
</reference>
<gene>
    <name evidence="2" type="ORF">RhiirA4_479559</name>
</gene>
<organism evidence="2 3">
    <name type="scientific">Rhizophagus irregularis</name>
    <dbReference type="NCBI Taxonomy" id="588596"/>
    <lineage>
        <taxon>Eukaryota</taxon>
        <taxon>Fungi</taxon>
        <taxon>Fungi incertae sedis</taxon>
        <taxon>Mucoromycota</taxon>
        <taxon>Glomeromycotina</taxon>
        <taxon>Glomeromycetes</taxon>
        <taxon>Glomerales</taxon>
        <taxon>Glomeraceae</taxon>
        <taxon>Rhizophagus</taxon>
    </lineage>
</organism>
<comment type="caution">
    <text evidence="2">The sequence shown here is derived from an EMBL/GenBank/DDBJ whole genome shotgun (WGS) entry which is preliminary data.</text>
</comment>
<sequence length="86" mass="9909">MAAKKNKNRTTPVTEDEVVDMRVGEDTDSDSDLEVRTIPSASEGLKEVKEKLTELEEIFSTTSNDMEWEVIKKNRYQNLDEMKRGQ</sequence>